<dbReference type="PANTHER" id="PTHR35894">
    <property type="entry name" value="GENERAL SECRETION PATHWAY PROTEIN A-RELATED"/>
    <property type="match status" value="1"/>
</dbReference>
<dbReference type="Proteomes" id="UP001255416">
    <property type="component" value="Unassembled WGS sequence"/>
</dbReference>
<dbReference type="InterPro" id="IPR003593">
    <property type="entry name" value="AAA+_ATPase"/>
</dbReference>
<dbReference type="Gene3D" id="3.40.50.300">
    <property type="entry name" value="P-loop containing nucleotide triphosphate hydrolases"/>
    <property type="match status" value="1"/>
</dbReference>
<keyword evidence="3" id="KW-1185">Reference proteome</keyword>
<dbReference type="SUPFAM" id="SSF52540">
    <property type="entry name" value="P-loop containing nucleoside triphosphate hydrolases"/>
    <property type="match status" value="1"/>
</dbReference>
<dbReference type="PANTHER" id="PTHR35894:SF1">
    <property type="entry name" value="PHOSPHORIBULOKINASE _ URIDINE KINASE FAMILY"/>
    <property type="match status" value="1"/>
</dbReference>
<evidence type="ECO:0000313" key="3">
    <source>
        <dbReference type="Proteomes" id="UP001255416"/>
    </source>
</evidence>
<organism evidence="2 3">
    <name type="scientific">Sedimentitalea todarodis</name>
    <dbReference type="NCBI Taxonomy" id="1631240"/>
    <lineage>
        <taxon>Bacteria</taxon>
        <taxon>Pseudomonadati</taxon>
        <taxon>Pseudomonadota</taxon>
        <taxon>Alphaproteobacteria</taxon>
        <taxon>Rhodobacterales</taxon>
        <taxon>Paracoccaceae</taxon>
        <taxon>Sedimentitalea</taxon>
    </lineage>
</organism>
<dbReference type="InterPro" id="IPR052026">
    <property type="entry name" value="ExeA_AAA_ATPase_DNA-bind"/>
</dbReference>
<comment type="caution">
    <text evidence="2">The sequence shown here is derived from an EMBL/GenBank/DDBJ whole genome shotgun (WGS) entry which is preliminary data.</text>
</comment>
<protein>
    <submittedName>
        <fullName evidence="2">AAA family ATPase</fullName>
    </submittedName>
</protein>
<dbReference type="InterPro" id="IPR049945">
    <property type="entry name" value="AAA_22"/>
</dbReference>
<dbReference type="RefSeq" id="WP_316780648.1">
    <property type="nucleotide sequence ID" value="NZ_JASMWN010000020.1"/>
</dbReference>
<dbReference type="InterPro" id="IPR027417">
    <property type="entry name" value="P-loop_NTPase"/>
</dbReference>
<dbReference type="SMART" id="SM00382">
    <property type="entry name" value="AAA"/>
    <property type="match status" value="1"/>
</dbReference>
<dbReference type="Pfam" id="PF13401">
    <property type="entry name" value="AAA_22"/>
    <property type="match status" value="1"/>
</dbReference>
<evidence type="ECO:0000259" key="1">
    <source>
        <dbReference type="SMART" id="SM00382"/>
    </source>
</evidence>
<proteinExistence type="predicted"/>
<accession>A0ABU3VIX4</accession>
<gene>
    <name evidence="2" type="ORF">QO231_20090</name>
</gene>
<evidence type="ECO:0000313" key="2">
    <source>
        <dbReference type="EMBL" id="MDU9006138.1"/>
    </source>
</evidence>
<sequence length="285" mass="31896">MTQSSFYLGYFGLTERPFTLVPDPEFIYWSPQHRRAYAVLEFGVLSHAPITMLTGEVGAGKTTLLQNLLGQMEDDVTVGLVSNAQGSRGELLQWVLNALDIPFDADDAYVQHFQALQDFLISEYARGKRVVLVFDEAQNVSREGLEELRMLININSNKDELVQLILVGQPELRDMVRHPSMSQLAQRISSSFHLNRMNAEATQAYIRHRMKVAGADTDIFTTGACTLIHGVTGGVPRLVNQLCDFALLYCWTEEVSKTITALVVQSVIDDGVFFCERSYDSEAHA</sequence>
<dbReference type="EMBL" id="JASMWN010000020">
    <property type="protein sequence ID" value="MDU9006138.1"/>
    <property type="molecule type" value="Genomic_DNA"/>
</dbReference>
<name>A0ABU3VIX4_9RHOB</name>
<reference evidence="3" key="1">
    <citation type="submission" date="2023-05" db="EMBL/GenBank/DDBJ databases">
        <title>Sedimentitalea sp. nov. JM2-8.</title>
        <authorList>
            <person name="Huang J."/>
        </authorList>
    </citation>
    <scope>NUCLEOTIDE SEQUENCE [LARGE SCALE GENOMIC DNA]</scope>
    <source>
        <strain evidence="3">KHS03</strain>
    </source>
</reference>
<feature type="domain" description="AAA+ ATPase" evidence="1">
    <location>
        <begin position="47"/>
        <end position="190"/>
    </location>
</feature>